<dbReference type="PANTHER" id="PTHR46118">
    <property type="entry name" value="PROTEIN ABHD11"/>
    <property type="match status" value="1"/>
</dbReference>
<dbReference type="PRINTS" id="PR00412">
    <property type="entry name" value="EPOXHYDRLASE"/>
</dbReference>
<evidence type="ECO:0000259" key="2">
    <source>
        <dbReference type="Pfam" id="PF00561"/>
    </source>
</evidence>
<dbReference type="Proteomes" id="UP000348942">
    <property type="component" value="Chromosome 1"/>
</dbReference>
<dbReference type="SUPFAM" id="SSF53474">
    <property type="entry name" value="alpha/beta-Hydrolases"/>
    <property type="match status" value="1"/>
</dbReference>
<sequence>MSHPSYPLLHHTVEGQGPFILLIHGLFGSADNLGVLARNLRLDHTVINVDLRNHGRSFHCDSMNYEAMAKDLIQLLNHLNVDSLAVVGHSMGGKAAMKLASMIPDNIHHLAVLDMAPVAYQQRRHDNVLAGLQAVVDNPPTNRQQALAIMEEHIEIEGVRQFLAKSLFHPKSDQNSDNHLQWRFNLKALSDQYDHIQAWSDIAPFNNPTLFLKGADSDYIGIEHQAQIQAQFPHSKAHIINNTGHWLHAEKPTEVLRSLRRFITK</sequence>
<evidence type="ECO:0000313" key="3">
    <source>
        <dbReference type="EMBL" id="QGA65309.1"/>
    </source>
</evidence>
<evidence type="ECO:0000256" key="1">
    <source>
        <dbReference type="ARBA" id="ARBA00022801"/>
    </source>
</evidence>
<dbReference type="InterPro" id="IPR029058">
    <property type="entry name" value="AB_hydrolase_fold"/>
</dbReference>
<accession>A0A5Q0TJ04</accession>
<dbReference type="InterPro" id="IPR000073">
    <property type="entry name" value="AB_hydrolase_1"/>
</dbReference>
<dbReference type="InterPro" id="IPR000639">
    <property type="entry name" value="Epox_hydrolase-like"/>
</dbReference>
<keyword evidence="4" id="KW-1185">Reference proteome</keyword>
<dbReference type="PRINTS" id="PR00111">
    <property type="entry name" value="ABHYDROLASE"/>
</dbReference>
<organism evidence="3 4">
    <name type="scientific">Vibrio algicola</name>
    <dbReference type="NCBI Taxonomy" id="2662262"/>
    <lineage>
        <taxon>Bacteria</taxon>
        <taxon>Pseudomonadati</taxon>
        <taxon>Pseudomonadota</taxon>
        <taxon>Gammaproteobacteria</taxon>
        <taxon>Vibrionales</taxon>
        <taxon>Vibrionaceae</taxon>
        <taxon>Vibrio</taxon>
    </lineage>
</organism>
<feature type="domain" description="AB hydrolase-1" evidence="2">
    <location>
        <begin position="19"/>
        <end position="252"/>
    </location>
</feature>
<dbReference type="GO" id="GO:0016787">
    <property type="term" value="F:hydrolase activity"/>
    <property type="evidence" value="ECO:0007669"/>
    <property type="project" value="UniProtKB-KW"/>
</dbReference>
<proteinExistence type="predicted"/>
<dbReference type="Gene3D" id="3.40.50.1820">
    <property type="entry name" value="alpha/beta hydrolase"/>
    <property type="match status" value="1"/>
</dbReference>
<dbReference type="Pfam" id="PF00561">
    <property type="entry name" value="Abhydrolase_1"/>
    <property type="match status" value="1"/>
</dbReference>
<protein>
    <submittedName>
        <fullName evidence="3">Alpha/beta fold hydrolase</fullName>
    </submittedName>
</protein>
<dbReference type="PANTHER" id="PTHR46118:SF4">
    <property type="entry name" value="PROTEIN ABHD11"/>
    <property type="match status" value="1"/>
</dbReference>
<dbReference type="RefSeq" id="WP_153447458.1">
    <property type="nucleotide sequence ID" value="NZ_CP045699.1"/>
</dbReference>
<name>A0A5Q0TJ04_9VIBR</name>
<reference evidence="3 4" key="1">
    <citation type="submission" date="2019-10" db="EMBL/GenBank/DDBJ databases">
        <title>Vibrio sp. nov., isolated from Coralline algae surface.</title>
        <authorList>
            <person name="Geng Y."/>
            <person name="Zhang X."/>
        </authorList>
    </citation>
    <scope>NUCLEOTIDE SEQUENCE [LARGE SCALE GENOMIC DNA]</scope>
    <source>
        <strain evidence="3 4">SM1977</strain>
    </source>
</reference>
<keyword evidence="1 3" id="KW-0378">Hydrolase</keyword>
<evidence type="ECO:0000313" key="4">
    <source>
        <dbReference type="Proteomes" id="UP000348942"/>
    </source>
</evidence>
<dbReference type="AlphaFoldDB" id="A0A5Q0TJ04"/>
<gene>
    <name evidence="3" type="ORF">GFB47_07700</name>
</gene>
<dbReference type="EMBL" id="CP045699">
    <property type="protein sequence ID" value="QGA65309.1"/>
    <property type="molecule type" value="Genomic_DNA"/>
</dbReference>